<reference evidence="4" key="1">
    <citation type="journal article" date="2019" name="Int. J. Syst. Evol. Microbiol.">
        <title>The Global Catalogue of Microorganisms (GCM) 10K type strain sequencing project: providing services to taxonomists for standard genome sequencing and annotation.</title>
        <authorList>
            <consortium name="The Broad Institute Genomics Platform"/>
            <consortium name="The Broad Institute Genome Sequencing Center for Infectious Disease"/>
            <person name="Wu L."/>
            <person name="Ma J."/>
        </authorList>
    </citation>
    <scope>NUCLEOTIDE SEQUENCE [LARGE SCALE GENOMIC DNA]</scope>
    <source>
        <strain evidence="4">SHR3</strain>
    </source>
</reference>
<dbReference type="SUPFAM" id="SSF53756">
    <property type="entry name" value="UDP-Glycosyltransferase/glycogen phosphorylase"/>
    <property type="match status" value="1"/>
</dbReference>
<sequence>MQNRYLVLTELFLPTKGGTAVWFDEVYRRLGGKEIHIVTADVPGAAEYDRDHPNTVHRLSLKRVPWLKPESLLMYLRFVLASLRLALTHRFDAIHAGRALPEGLVAWLVARLTFRPVVIYAHGEELTGWGRGNKYKAMCFALRHADKVIANSDFTRDTLVGMGVEPERIVMIHPGVDVERFRPGLPFQDLRDGLRLQPGAKLILSVGRLSRRKGFDTMIDCMPALLEAGLDVHYAVIGIGEDKDYLSRLVAERGLEGRVHLLGHVAMEDLPRWYNACDLFVLANRDIDGDTEGFGIVYVEAAACGKASVAGKAGGTGSAVLDGVTGFRVDAEARGELNNVLLMLLEDEQLCERLGTSGLQRARTALSWQAIAQRTSRLAPDQPMKPRPSP</sequence>
<evidence type="ECO:0000313" key="4">
    <source>
        <dbReference type="Proteomes" id="UP001595974"/>
    </source>
</evidence>
<dbReference type="EC" id="2.4.-.-" evidence="3"/>
<proteinExistence type="predicted"/>
<dbReference type="Pfam" id="PF00534">
    <property type="entry name" value="Glycos_transf_1"/>
    <property type="match status" value="1"/>
</dbReference>
<dbReference type="GO" id="GO:0016757">
    <property type="term" value="F:glycosyltransferase activity"/>
    <property type="evidence" value="ECO:0007669"/>
    <property type="project" value="UniProtKB-KW"/>
</dbReference>
<organism evidence="3 4">
    <name type="scientific">Thauera sinica</name>
    <dbReference type="NCBI Taxonomy" id="2665146"/>
    <lineage>
        <taxon>Bacteria</taxon>
        <taxon>Pseudomonadati</taxon>
        <taxon>Pseudomonadota</taxon>
        <taxon>Betaproteobacteria</taxon>
        <taxon>Rhodocyclales</taxon>
        <taxon>Zoogloeaceae</taxon>
        <taxon>Thauera</taxon>
    </lineage>
</organism>
<dbReference type="RefSeq" id="WP_096449167.1">
    <property type="nucleotide sequence ID" value="NZ_JBHSOG010000007.1"/>
</dbReference>
<dbReference type="EMBL" id="JBHSOG010000007">
    <property type="protein sequence ID" value="MFC5768225.1"/>
    <property type="molecule type" value="Genomic_DNA"/>
</dbReference>
<gene>
    <name evidence="3" type="ORF">ACFPTN_02440</name>
</gene>
<name>A0ABW1ALU1_9RHOO</name>
<dbReference type="InterPro" id="IPR001296">
    <property type="entry name" value="Glyco_trans_1"/>
</dbReference>
<evidence type="ECO:0000259" key="2">
    <source>
        <dbReference type="Pfam" id="PF13439"/>
    </source>
</evidence>
<comment type="caution">
    <text evidence="3">The sequence shown here is derived from an EMBL/GenBank/DDBJ whole genome shotgun (WGS) entry which is preliminary data.</text>
</comment>
<feature type="domain" description="Glycosyl transferase family 1" evidence="1">
    <location>
        <begin position="189"/>
        <end position="358"/>
    </location>
</feature>
<feature type="domain" description="Glycosyltransferase subfamily 4-like N-terminal" evidence="2">
    <location>
        <begin position="17"/>
        <end position="180"/>
    </location>
</feature>
<accession>A0ABW1ALU1</accession>
<dbReference type="InterPro" id="IPR050194">
    <property type="entry name" value="Glycosyltransferase_grp1"/>
</dbReference>
<keyword evidence="3" id="KW-0808">Transferase</keyword>
<dbReference type="Proteomes" id="UP001595974">
    <property type="component" value="Unassembled WGS sequence"/>
</dbReference>
<dbReference type="Pfam" id="PF13439">
    <property type="entry name" value="Glyco_transf_4"/>
    <property type="match status" value="1"/>
</dbReference>
<dbReference type="Gene3D" id="3.40.50.2000">
    <property type="entry name" value="Glycogen Phosphorylase B"/>
    <property type="match status" value="2"/>
</dbReference>
<evidence type="ECO:0000259" key="1">
    <source>
        <dbReference type="Pfam" id="PF00534"/>
    </source>
</evidence>
<keyword evidence="4" id="KW-1185">Reference proteome</keyword>
<evidence type="ECO:0000313" key="3">
    <source>
        <dbReference type="EMBL" id="MFC5768225.1"/>
    </source>
</evidence>
<dbReference type="CDD" id="cd03801">
    <property type="entry name" value="GT4_PimA-like"/>
    <property type="match status" value="1"/>
</dbReference>
<protein>
    <submittedName>
        <fullName evidence="3">Glycosyltransferase family 4 protein</fullName>
        <ecNumber evidence="3">2.4.-.-</ecNumber>
    </submittedName>
</protein>
<dbReference type="PANTHER" id="PTHR45947:SF3">
    <property type="entry name" value="SULFOQUINOVOSYL TRANSFERASE SQD2"/>
    <property type="match status" value="1"/>
</dbReference>
<keyword evidence="3" id="KW-0328">Glycosyltransferase</keyword>
<dbReference type="InterPro" id="IPR028098">
    <property type="entry name" value="Glyco_trans_4-like_N"/>
</dbReference>
<dbReference type="PANTHER" id="PTHR45947">
    <property type="entry name" value="SULFOQUINOVOSYL TRANSFERASE SQD2"/>
    <property type="match status" value="1"/>
</dbReference>